<comment type="subcellular location">
    <subcellularLocation>
        <location evidence="1">Membrane</location>
        <topology evidence="1">Multi-pass membrane protein</topology>
    </subcellularLocation>
</comment>
<dbReference type="GO" id="GO:0032588">
    <property type="term" value="C:trans-Golgi network membrane"/>
    <property type="evidence" value="ECO:0007669"/>
    <property type="project" value="TreeGrafter"/>
</dbReference>
<feature type="transmembrane region" description="Helical" evidence="5">
    <location>
        <begin position="78"/>
        <end position="102"/>
    </location>
</feature>
<comment type="caution">
    <text evidence="6">The sequence shown here is derived from an EMBL/GenBank/DDBJ whole genome shotgun (WGS) entry which is preliminary data.</text>
</comment>
<dbReference type="OrthoDB" id="242866at2759"/>
<dbReference type="GO" id="GO:0055038">
    <property type="term" value="C:recycling endosome membrane"/>
    <property type="evidence" value="ECO:0007669"/>
    <property type="project" value="TreeGrafter"/>
</dbReference>
<protein>
    <recommendedName>
        <fullName evidence="8">Secretory carrier-associated membrane protein</fullName>
    </recommendedName>
</protein>
<evidence type="ECO:0000256" key="1">
    <source>
        <dbReference type="ARBA" id="ARBA00004141"/>
    </source>
</evidence>
<keyword evidence="3 5" id="KW-1133">Transmembrane helix</keyword>
<dbReference type="EMBL" id="MLAK01000746">
    <property type="protein sequence ID" value="OHT05786.1"/>
    <property type="molecule type" value="Genomic_DNA"/>
</dbReference>
<proteinExistence type="predicted"/>
<name>A0A1J4K496_9EUKA</name>
<organism evidence="6 7">
    <name type="scientific">Tritrichomonas foetus</name>
    <dbReference type="NCBI Taxonomy" id="1144522"/>
    <lineage>
        <taxon>Eukaryota</taxon>
        <taxon>Metamonada</taxon>
        <taxon>Parabasalia</taxon>
        <taxon>Tritrichomonadida</taxon>
        <taxon>Tritrichomonadidae</taxon>
        <taxon>Tritrichomonas</taxon>
    </lineage>
</organism>
<reference evidence="6" key="1">
    <citation type="submission" date="2016-10" db="EMBL/GenBank/DDBJ databases">
        <authorList>
            <person name="Benchimol M."/>
            <person name="Almeida L.G."/>
            <person name="Vasconcelos A.T."/>
            <person name="Perreira-Neves A."/>
            <person name="Rosa I.A."/>
            <person name="Tasca T."/>
            <person name="Bogo M.R."/>
            <person name="de Souza W."/>
        </authorList>
    </citation>
    <scope>NUCLEOTIDE SEQUENCE [LARGE SCALE GENOMIC DNA]</scope>
    <source>
        <strain evidence="6">K</strain>
    </source>
</reference>
<dbReference type="Pfam" id="PF04144">
    <property type="entry name" value="SCAMP"/>
    <property type="match status" value="1"/>
</dbReference>
<keyword evidence="2 5" id="KW-0812">Transmembrane</keyword>
<dbReference type="GeneID" id="94839617"/>
<dbReference type="PANTHER" id="PTHR10687:SF2">
    <property type="entry name" value="SECRETORY CARRIER-ASSOCIATED MEMBRANE PROTEIN"/>
    <property type="match status" value="1"/>
</dbReference>
<dbReference type="GO" id="GO:0015031">
    <property type="term" value="P:protein transport"/>
    <property type="evidence" value="ECO:0007669"/>
    <property type="project" value="InterPro"/>
</dbReference>
<dbReference type="VEuPathDB" id="TrichDB:TRFO_26382"/>
<keyword evidence="4 5" id="KW-0472">Membrane</keyword>
<evidence type="ECO:0000256" key="5">
    <source>
        <dbReference type="SAM" id="Phobius"/>
    </source>
</evidence>
<evidence type="ECO:0000313" key="7">
    <source>
        <dbReference type="Proteomes" id="UP000179807"/>
    </source>
</evidence>
<evidence type="ECO:0008006" key="8">
    <source>
        <dbReference type="Google" id="ProtNLM"/>
    </source>
</evidence>
<dbReference type="Proteomes" id="UP000179807">
    <property type="component" value="Unassembled WGS sequence"/>
</dbReference>
<evidence type="ECO:0000256" key="2">
    <source>
        <dbReference type="ARBA" id="ARBA00022692"/>
    </source>
</evidence>
<gene>
    <name evidence="6" type="ORF">TRFO_26382</name>
</gene>
<evidence type="ECO:0000256" key="3">
    <source>
        <dbReference type="ARBA" id="ARBA00022989"/>
    </source>
</evidence>
<accession>A0A1J4K496</accession>
<feature type="transmembrane region" description="Helical" evidence="5">
    <location>
        <begin position="6"/>
        <end position="25"/>
    </location>
</feature>
<sequence length="159" mass="17748">MKIILSSIFLIVFCPISFEISFFVLYKSLKNGKALRFFCFMLTYFIWFGILAFNLIGINNGGSVGFIQMINLFTGSTGVAVIALIFCILGCCDAAAMVWTFIQLIRYYKTNGIDKKAFKEGSTFAANYAKDHKEEIASYAADNREDIARIAADGYGDEI</sequence>
<dbReference type="RefSeq" id="XP_068358922.1">
    <property type="nucleotide sequence ID" value="XM_068504913.1"/>
</dbReference>
<dbReference type="PANTHER" id="PTHR10687">
    <property type="entry name" value="SECRETORY CARRIER-ASSOCIATED MEMBRANE PROTEIN SCAMP"/>
    <property type="match status" value="1"/>
</dbReference>
<dbReference type="InterPro" id="IPR007273">
    <property type="entry name" value="SCAMP"/>
</dbReference>
<dbReference type="AlphaFoldDB" id="A0A1J4K496"/>
<evidence type="ECO:0000256" key="4">
    <source>
        <dbReference type="ARBA" id="ARBA00023136"/>
    </source>
</evidence>
<keyword evidence="7" id="KW-1185">Reference proteome</keyword>
<feature type="transmembrane region" description="Helical" evidence="5">
    <location>
        <begin position="37"/>
        <end position="58"/>
    </location>
</feature>
<evidence type="ECO:0000313" key="6">
    <source>
        <dbReference type="EMBL" id="OHT05786.1"/>
    </source>
</evidence>